<dbReference type="AlphaFoldDB" id="A0A4Y8X1A9"/>
<comment type="caution">
    <text evidence="1">The sequence shown here is derived from an EMBL/GenBank/DDBJ whole genome shotgun (WGS) entry which is preliminary data.</text>
</comment>
<dbReference type="RefSeq" id="WP_135030205.1">
    <property type="nucleotide sequence ID" value="NZ_BMLA01000009.1"/>
</dbReference>
<protein>
    <submittedName>
        <fullName evidence="1">Putative membrane protein</fullName>
    </submittedName>
</protein>
<dbReference type="Proteomes" id="UP000560081">
    <property type="component" value="Unassembled WGS sequence"/>
</dbReference>
<evidence type="ECO:0000313" key="2">
    <source>
        <dbReference type="Proteomes" id="UP000560081"/>
    </source>
</evidence>
<dbReference type="OrthoDB" id="9808690at2"/>
<dbReference type="InterPro" id="IPR012867">
    <property type="entry name" value="DUF1648"/>
</dbReference>
<sequence>MTHDTPPSPGPSDPYADALRAGRGRSWLPLLAAALLNLGLIVAAWLALPGLPDRIPTHWGPDGRPDAWEDTSLGSLALGPLISLGTCAVMALTIPLVRMGAGQPTAAGAHGPAEPNPWRRFQTEGTARGTTVLVGVVMLLVSLLTVPTTLTVLGGGDGALPWWVMPLGATLVLGGTLLAMGPIVAWQQRAMRARAAEAGVRPTPEDEAEDARWTAAGLMKDPEDSRVMVPKRPGYGVGTTVNVGSRGGRALVVGFFALIAVALPAVLWIAAFSAR</sequence>
<name>A0A4Y8X1A9_9MICC</name>
<accession>A0A4Y8X1A9</accession>
<proteinExistence type="predicted"/>
<evidence type="ECO:0000313" key="1">
    <source>
        <dbReference type="EMBL" id="MBB4883610.1"/>
    </source>
</evidence>
<reference evidence="1 2" key="1">
    <citation type="submission" date="2020-08" db="EMBL/GenBank/DDBJ databases">
        <title>Sequencing the genomes of 1000 actinobacteria strains.</title>
        <authorList>
            <person name="Klenk H.-P."/>
        </authorList>
    </citation>
    <scope>NUCLEOTIDE SEQUENCE [LARGE SCALE GENOMIC DNA]</scope>
    <source>
        <strain evidence="1 2">DSM 19079</strain>
    </source>
</reference>
<keyword evidence="2" id="KW-1185">Reference proteome</keyword>
<organism evidence="1 2">
    <name type="scientific">Micrococcus flavus</name>
    <dbReference type="NCBI Taxonomy" id="384602"/>
    <lineage>
        <taxon>Bacteria</taxon>
        <taxon>Bacillati</taxon>
        <taxon>Actinomycetota</taxon>
        <taxon>Actinomycetes</taxon>
        <taxon>Micrococcales</taxon>
        <taxon>Micrococcaceae</taxon>
        <taxon>Micrococcus</taxon>
    </lineage>
</organism>
<dbReference type="EMBL" id="JACHMC010000001">
    <property type="protein sequence ID" value="MBB4883610.1"/>
    <property type="molecule type" value="Genomic_DNA"/>
</dbReference>
<dbReference type="Pfam" id="PF07853">
    <property type="entry name" value="DUF1648"/>
    <property type="match status" value="1"/>
</dbReference>
<gene>
    <name evidence="1" type="ORF">BJ976_001961</name>
</gene>